<protein>
    <submittedName>
        <fullName evidence="1">Uncharacterized protein</fullName>
    </submittedName>
</protein>
<dbReference type="STRING" id="643867.Ftrac_2616"/>
<name>E4TPN0_MARTH</name>
<dbReference type="PROSITE" id="PS51257">
    <property type="entry name" value="PROKAR_LIPOPROTEIN"/>
    <property type="match status" value="1"/>
</dbReference>
<dbReference type="EMBL" id="CP002349">
    <property type="protein sequence ID" value="ADR22594.1"/>
    <property type="molecule type" value="Genomic_DNA"/>
</dbReference>
<dbReference type="Proteomes" id="UP000008720">
    <property type="component" value="Chromosome"/>
</dbReference>
<dbReference type="HOGENOM" id="CLU_2118107_0_0_10"/>
<dbReference type="AlphaFoldDB" id="E4TPN0"/>
<evidence type="ECO:0000313" key="1">
    <source>
        <dbReference type="EMBL" id="ADR22594.1"/>
    </source>
</evidence>
<keyword evidence="2" id="KW-1185">Reference proteome</keyword>
<organism evidence="1 2">
    <name type="scientific">Marivirga tractuosa (strain ATCC 23168 / DSM 4126 / NBRC 15989 / NCIMB 1408 / VKM B-1430 / H-43)</name>
    <name type="common">Microscilla tractuosa</name>
    <name type="synonym">Flexibacter tractuosus</name>
    <dbReference type="NCBI Taxonomy" id="643867"/>
    <lineage>
        <taxon>Bacteria</taxon>
        <taxon>Pseudomonadati</taxon>
        <taxon>Bacteroidota</taxon>
        <taxon>Cytophagia</taxon>
        <taxon>Cytophagales</taxon>
        <taxon>Marivirgaceae</taxon>
        <taxon>Marivirga</taxon>
    </lineage>
</organism>
<dbReference type="OrthoDB" id="894051at2"/>
<gene>
    <name evidence="1" type="ordered locus">Ftrac_2616</name>
</gene>
<dbReference type="KEGG" id="mtt:Ftrac_2616"/>
<proteinExistence type="predicted"/>
<dbReference type="RefSeq" id="WP_013454737.1">
    <property type="nucleotide sequence ID" value="NC_014759.1"/>
</dbReference>
<accession>E4TPN0</accession>
<reference evidence="1 2" key="1">
    <citation type="journal article" date="2011" name="Stand. Genomic Sci.">
        <title>Complete genome sequence of Marivirga tractuosa type strain (H-43).</title>
        <authorList>
            <person name="Pagani I."/>
            <person name="Chertkov O."/>
            <person name="Lapidus A."/>
            <person name="Lucas S."/>
            <person name="Del Rio T.G."/>
            <person name="Tice H."/>
            <person name="Copeland A."/>
            <person name="Cheng J.F."/>
            <person name="Nolan M."/>
            <person name="Saunders E."/>
            <person name="Pitluck S."/>
            <person name="Held B."/>
            <person name="Goodwin L."/>
            <person name="Liolios K."/>
            <person name="Ovchinikova G."/>
            <person name="Ivanova N."/>
            <person name="Mavromatis K."/>
            <person name="Pati A."/>
            <person name="Chen A."/>
            <person name="Palaniappan K."/>
            <person name="Land M."/>
            <person name="Hauser L."/>
            <person name="Jeffries C.D."/>
            <person name="Detter J.C."/>
            <person name="Han C."/>
            <person name="Tapia R."/>
            <person name="Ngatchou-Djao O.D."/>
            <person name="Rohde M."/>
            <person name="Goker M."/>
            <person name="Spring S."/>
            <person name="Sikorski J."/>
            <person name="Woyke T."/>
            <person name="Bristow J."/>
            <person name="Eisen J.A."/>
            <person name="Markowitz V."/>
            <person name="Hugenholtz P."/>
            <person name="Klenk H.P."/>
            <person name="Kyrpides N.C."/>
        </authorList>
    </citation>
    <scope>NUCLEOTIDE SEQUENCE [LARGE SCALE GENOMIC DNA]</scope>
    <source>
        <strain evidence="2">ATCC 23168 / DSM 4126 / NBRC 15989 / NCIMB 1408 / VKM B-1430 / H-43</strain>
    </source>
</reference>
<evidence type="ECO:0000313" key="2">
    <source>
        <dbReference type="Proteomes" id="UP000008720"/>
    </source>
</evidence>
<sequence length="114" mass="13311">MHFLKTISLYLSILFIIGCSEKAIERDCIDEKMDEYELTPYKGETLNSCDFRMELYILDNKQFFNVYQPCTYNLTYPEDCDGNIACCAENGGERLTDFYENATYEGIVGFRRSK</sequence>